<name>A0AAV4G9B5_9GAST</name>
<keyword evidence="4 11" id="KW-0812">Transmembrane</keyword>
<gene>
    <name evidence="13" type="ORF">ElyMa_005939700</name>
</gene>
<accession>A0AAV4G9B5</accession>
<evidence type="ECO:0000256" key="12">
    <source>
        <dbReference type="SAM" id="MobiDB-lite"/>
    </source>
</evidence>
<sequence>MDYRREPSPDYHSNSFNMADRKSRFDALERHNDDSGSDNFYVGNSSRTNNGSSTHLTGRDKPEEEKKKEEEEEEEDPSVVQMVKDFGGRTSMHGVSHAVGDGSVLRRLIWAALVIGFAVWATYNVSNVVKDYLSRPVLTSVKSDYQTKMAFPAVTFCNINRVRKSLASQFLLDSVKENLVVRVELCGSTGCLSHSECFCNNCFKNSHI</sequence>
<evidence type="ECO:0000256" key="8">
    <source>
        <dbReference type="ARBA" id="ARBA00023136"/>
    </source>
</evidence>
<protein>
    <submittedName>
        <fullName evidence="13">Acid-sensing ion channel 5</fullName>
    </submittedName>
</protein>
<evidence type="ECO:0000256" key="7">
    <source>
        <dbReference type="ARBA" id="ARBA00023065"/>
    </source>
</evidence>
<comment type="caution">
    <text evidence="13">The sequence shown here is derived from an EMBL/GenBank/DDBJ whole genome shotgun (WGS) entry which is preliminary data.</text>
</comment>
<evidence type="ECO:0000256" key="5">
    <source>
        <dbReference type="ARBA" id="ARBA00022989"/>
    </source>
</evidence>
<keyword evidence="7 11" id="KW-0406">Ion transport</keyword>
<keyword evidence="5" id="KW-1133">Transmembrane helix</keyword>
<dbReference type="PANTHER" id="PTHR11690:SF296">
    <property type="entry name" value="DEGENERIN-LIKE PROTEIN DEL-10"/>
    <property type="match status" value="1"/>
</dbReference>
<feature type="compositionally biased region" description="Basic and acidic residues" evidence="12">
    <location>
        <begin position="57"/>
        <end position="69"/>
    </location>
</feature>
<dbReference type="GO" id="GO:0015280">
    <property type="term" value="F:ligand-gated sodium channel activity"/>
    <property type="evidence" value="ECO:0007669"/>
    <property type="project" value="TreeGrafter"/>
</dbReference>
<evidence type="ECO:0000256" key="11">
    <source>
        <dbReference type="RuleBase" id="RU000679"/>
    </source>
</evidence>
<feature type="region of interest" description="Disordered" evidence="12">
    <location>
        <begin position="1"/>
        <end position="80"/>
    </location>
</feature>
<feature type="compositionally biased region" description="Low complexity" evidence="12">
    <location>
        <begin position="43"/>
        <end position="54"/>
    </location>
</feature>
<evidence type="ECO:0000256" key="4">
    <source>
        <dbReference type="ARBA" id="ARBA00022692"/>
    </source>
</evidence>
<dbReference type="AlphaFoldDB" id="A0AAV4G9B5"/>
<evidence type="ECO:0000313" key="14">
    <source>
        <dbReference type="Proteomes" id="UP000762676"/>
    </source>
</evidence>
<dbReference type="PANTHER" id="PTHR11690">
    <property type="entry name" value="AMILORIDE-SENSITIVE SODIUM CHANNEL-RELATED"/>
    <property type="match status" value="1"/>
</dbReference>
<comment type="similarity">
    <text evidence="11">Belongs to the amiloride-sensitive sodium channel (TC 1.A.6) family.</text>
</comment>
<reference evidence="13 14" key="1">
    <citation type="journal article" date="2021" name="Elife">
        <title>Chloroplast acquisition without the gene transfer in kleptoplastic sea slugs, Plakobranchus ocellatus.</title>
        <authorList>
            <person name="Maeda T."/>
            <person name="Takahashi S."/>
            <person name="Yoshida T."/>
            <person name="Shimamura S."/>
            <person name="Takaki Y."/>
            <person name="Nagai Y."/>
            <person name="Toyoda A."/>
            <person name="Suzuki Y."/>
            <person name="Arimoto A."/>
            <person name="Ishii H."/>
            <person name="Satoh N."/>
            <person name="Nishiyama T."/>
            <person name="Hasebe M."/>
            <person name="Maruyama T."/>
            <person name="Minagawa J."/>
            <person name="Obokata J."/>
            <person name="Shigenobu S."/>
        </authorList>
    </citation>
    <scope>NUCLEOTIDE SEQUENCE [LARGE SCALE GENOMIC DNA]</scope>
</reference>
<comment type="subcellular location">
    <subcellularLocation>
        <location evidence="1">Membrane</location>
        <topology evidence="1">Multi-pass membrane protein</topology>
    </subcellularLocation>
</comment>
<keyword evidence="9 11" id="KW-0739">Sodium transport</keyword>
<evidence type="ECO:0000256" key="2">
    <source>
        <dbReference type="ARBA" id="ARBA00022448"/>
    </source>
</evidence>
<dbReference type="InterPro" id="IPR001873">
    <property type="entry name" value="ENaC"/>
</dbReference>
<evidence type="ECO:0000256" key="6">
    <source>
        <dbReference type="ARBA" id="ARBA00023053"/>
    </source>
</evidence>
<keyword evidence="6" id="KW-0915">Sodium</keyword>
<evidence type="ECO:0000256" key="1">
    <source>
        <dbReference type="ARBA" id="ARBA00004141"/>
    </source>
</evidence>
<evidence type="ECO:0000313" key="13">
    <source>
        <dbReference type="EMBL" id="GFR82037.1"/>
    </source>
</evidence>
<evidence type="ECO:0000256" key="10">
    <source>
        <dbReference type="ARBA" id="ARBA00023303"/>
    </source>
</evidence>
<keyword evidence="14" id="KW-1185">Reference proteome</keyword>
<proteinExistence type="inferred from homology"/>
<dbReference type="Pfam" id="PF00858">
    <property type="entry name" value="ASC"/>
    <property type="match status" value="1"/>
</dbReference>
<keyword evidence="10 11" id="KW-0407">Ion channel</keyword>
<dbReference type="EMBL" id="BMAT01011925">
    <property type="protein sequence ID" value="GFR82037.1"/>
    <property type="molecule type" value="Genomic_DNA"/>
</dbReference>
<evidence type="ECO:0000256" key="3">
    <source>
        <dbReference type="ARBA" id="ARBA00022461"/>
    </source>
</evidence>
<dbReference type="GO" id="GO:0005886">
    <property type="term" value="C:plasma membrane"/>
    <property type="evidence" value="ECO:0007669"/>
    <property type="project" value="TreeGrafter"/>
</dbReference>
<evidence type="ECO:0000256" key="9">
    <source>
        <dbReference type="ARBA" id="ARBA00023201"/>
    </source>
</evidence>
<organism evidence="13 14">
    <name type="scientific">Elysia marginata</name>
    <dbReference type="NCBI Taxonomy" id="1093978"/>
    <lineage>
        <taxon>Eukaryota</taxon>
        <taxon>Metazoa</taxon>
        <taxon>Spiralia</taxon>
        <taxon>Lophotrochozoa</taxon>
        <taxon>Mollusca</taxon>
        <taxon>Gastropoda</taxon>
        <taxon>Heterobranchia</taxon>
        <taxon>Euthyneura</taxon>
        <taxon>Panpulmonata</taxon>
        <taxon>Sacoglossa</taxon>
        <taxon>Placobranchoidea</taxon>
        <taxon>Plakobranchidae</taxon>
        <taxon>Elysia</taxon>
    </lineage>
</organism>
<keyword evidence="8" id="KW-0472">Membrane</keyword>
<feature type="compositionally biased region" description="Basic and acidic residues" evidence="12">
    <location>
        <begin position="19"/>
        <end position="34"/>
    </location>
</feature>
<keyword evidence="2 11" id="KW-0813">Transport</keyword>
<keyword evidence="3 11" id="KW-0894">Sodium channel</keyword>
<dbReference type="Proteomes" id="UP000762676">
    <property type="component" value="Unassembled WGS sequence"/>
</dbReference>